<dbReference type="AlphaFoldDB" id="F4S553"/>
<dbReference type="OrthoDB" id="160054at2759"/>
<dbReference type="KEGG" id="mlr:MELLADRAFT_123446"/>
<evidence type="ECO:0000256" key="1">
    <source>
        <dbReference type="SAM" id="MobiDB-lite"/>
    </source>
</evidence>
<keyword evidence="2" id="KW-0732">Signal</keyword>
<organism evidence="4">
    <name type="scientific">Melampsora larici-populina (strain 98AG31 / pathotype 3-4-7)</name>
    <name type="common">Poplar leaf rust fungus</name>
    <dbReference type="NCBI Taxonomy" id="747676"/>
    <lineage>
        <taxon>Eukaryota</taxon>
        <taxon>Fungi</taxon>
        <taxon>Dikarya</taxon>
        <taxon>Basidiomycota</taxon>
        <taxon>Pucciniomycotina</taxon>
        <taxon>Pucciniomycetes</taxon>
        <taxon>Pucciniales</taxon>
        <taxon>Melampsoraceae</taxon>
        <taxon>Melampsora</taxon>
    </lineage>
</organism>
<evidence type="ECO:0000313" key="3">
    <source>
        <dbReference type="EMBL" id="EGG00261.1"/>
    </source>
</evidence>
<evidence type="ECO:0000256" key="2">
    <source>
        <dbReference type="SAM" id="SignalP"/>
    </source>
</evidence>
<protein>
    <submittedName>
        <fullName evidence="3">Secreted protein</fullName>
    </submittedName>
</protein>
<proteinExistence type="predicted"/>
<reference evidence="4" key="1">
    <citation type="journal article" date="2011" name="Proc. Natl. Acad. Sci. U.S.A.">
        <title>Obligate biotrophy features unraveled by the genomic analysis of rust fungi.</title>
        <authorList>
            <person name="Duplessis S."/>
            <person name="Cuomo C.A."/>
            <person name="Lin Y.-C."/>
            <person name="Aerts A."/>
            <person name="Tisserant E."/>
            <person name="Veneault-Fourrey C."/>
            <person name="Joly D.L."/>
            <person name="Hacquard S."/>
            <person name="Amselem J."/>
            <person name="Cantarel B.L."/>
            <person name="Chiu R."/>
            <person name="Coutinho P.M."/>
            <person name="Feau N."/>
            <person name="Field M."/>
            <person name="Frey P."/>
            <person name="Gelhaye E."/>
            <person name="Goldberg J."/>
            <person name="Grabherr M.G."/>
            <person name="Kodira C.D."/>
            <person name="Kohler A."/>
            <person name="Kuees U."/>
            <person name="Lindquist E.A."/>
            <person name="Lucas S.M."/>
            <person name="Mago R."/>
            <person name="Mauceli E."/>
            <person name="Morin E."/>
            <person name="Murat C."/>
            <person name="Pangilinan J.L."/>
            <person name="Park R."/>
            <person name="Pearson M."/>
            <person name="Quesneville H."/>
            <person name="Rouhier N."/>
            <person name="Sakthikumar S."/>
            <person name="Salamov A.A."/>
            <person name="Schmutz J."/>
            <person name="Selles B."/>
            <person name="Shapiro H."/>
            <person name="Tanguay P."/>
            <person name="Tuskan G.A."/>
            <person name="Henrissat B."/>
            <person name="Van de Peer Y."/>
            <person name="Rouze P."/>
            <person name="Ellis J.G."/>
            <person name="Dodds P.N."/>
            <person name="Schein J.E."/>
            <person name="Zhong S."/>
            <person name="Hamelin R.C."/>
            <person name="Grigoriev I.V."/>
            <person name="Szabo L.J."/>
            <person name="Martin F."/>
        </authorList>
    </citation>
    <scope>NUCLEOTIDE SEQUENCE [LARGE SCALE GENOMIC DNA]</scope>
    <source>
        <strain evidence="4">98AG31 / pathotype 3-4-7</strain>
    </source>
</reference>
<dbReference type="PANTHER" id="PTHR35396">
    <property type="entry name" value="SMALL SECRETED PROTEIN"/>
    <property type="match status" value="1"/>
</dbReference>
<dbReference type="Proteomes" id="UP000001072">
    <property type="component" value="Unassembled WGS sequence"/>
</dbReference>
<keyword evidence="4" id="KW-1185">Reference proteome</keyword>
<name>F4S553_MELLP</name>
<dbReference type="VEuPathDB" id="FungiDB:MELLADRAFT_123446"/>
<dbReference type="STRING" id="747676.F4S553"/>
<feature type="signal peptide" evidence="2">
    <location>
        <begin position="1"/>
        <end position="26"/>
    </location>
</feature>
<dbReference type="PANTHER" id="PTHR35396:SF1">
    <property type="entry name" value="SMALL SECRETED PROTEIN"/>
    <property type="match status" value="1"/>
</dbReference>
<accession>F4S553</accession>
<dbReference type="HOGENOM" id="CLU_073655_0_0_1"/>
<gene>
    <name evidence="3" type="ORF">MELLADRAFT_123446</name>
</gene>
<feature type="chain" id="PRO_5003315816" evidence="2">
    <location>
        <begin position="27"/>
        <end position="241"/>
    </location>
</feature>
<feature type="region of interest" description="Disordered" evidence="1">
    <location>
        <begin position="158"/>
        <end position="241"/>
    </location>
</feature>
<evidence type="ECO:0000313" key="4">
    <source>
        <dbReference type="Proteomes" id="UP000001072"/>
    </source>
</evidence>
<dbReference type="RefSeq" id="XP_007416460.1">
    <property type="nucleotide sequence ID" value="XM_007416398.1"/>
</dbReference>
<dbReference type="InParanoid" id="F4S553"/>
<dbReference type="GeneID" id="18926362"/>
<sequence>MCIKSYTFTPSIILVIWCLVFMVVQANWDEATGFVHDYNVSPAWLSKNPPKSCSKSIQLAECSHNTRNAYPNVQFMAIFTVDHSKDTFYGCSYGACCYFSQFPPVSALVSNPTNSHIFVWHNLGGFKGKGTNPIANPQTGVFGWEDGKTGKYMDGTPNRATYTPAHDKDFPGFKLPPAWPATMPMPAQKNVQPSCGKPGEPNKDPNPTGAPGKGGAKPNGGAAQSKPNNPTPAKKPSRRRM</sequence>
<dbReference type="EMBL" id="GL883149">
    <property type="protein sequence ID" value="EGG00261.1"/>
    <property type="molecule type" value="Genomic_DNA"/>
</dbReference>